<dbReference type="Proteomes" id="UP000660885">
    <property type="component" value="Unassembled WGS sequence"/>
</dbReference>
<dbReference type="SUPFAM" id="SSF109854">
    <property type="entry name" value="DinB/YfiT-like putative metalloenzymes"/>
    <property type="match status" value="1"/>
</dbReference>
<protein>
    <recommendedName>
        <fullName evidence="3">DinB superfamily protein</fullName>
    </recommendedName>
</protein>
<accession>A0ABS1UB22</accession>
<evidence type="ECO:0000313" key="1">
    <source>
        <dbReference type="EMBL" id="MBL6081878.1"/>
    </source>
</evidence>
<proteinExistence type="predicted"/>
<keyword evidence="2" id="KW-1185">Reference proteome</keyword>
<dbReference type="InterPro" id="IPR034660">
    <property type="entry name" value="DinB/YfiT-like"/>
</dbReference>
<name>A0ABS1UB22_9PROT</name>
<evidence type="ECO:0008006" key="3">
    <source>
        <dbReference type="Google" id="ProtNLM"/>
    </source>
</evidence>
<sequence length="98" mass="10777">MANVDAPEAIGIPGILAYGAEMQAGVTAWWDGLEDRSCNQPLKMFYGTHPLHAFLERSVWHTAEHTRQLLWWFSVNGSVVRASLASEIPNGLPMPDGS</sequence>
<reference evidence="1 2" key="1">
    <citation type="submission" date="2021-01" db="EMBL/GenBank/DDBJ databases">
        <title>Belnapia mucosa sp. nov. and Belnapia arida sp. nov., isolated from the Tabernas Desert (Almeria, Spain).</title>
        <authorList>
            <person name="Molina-Menor E."/>
            <person name="Vidal-Verdu A."/>
            <person name="Calonge A."/>
            <person name="Satari L."/>
            <person name="Pereto J."/>
            <person name="Porcar M."/>
        </authorList>
    </citation>
    <scope>NUCLEOTIDE SEQUENCE [LARGE SCALE GENOMIC DNA]</scope>
    <source>
        <strain evidence="1 2">T18</strain>
    </source>
</reference>
<organism evidence="1 2">
    <name type="scientific">Belnapia arida</name>
    <dbReference type="NCBI Taxonomy" id="2804533"/>
    <lineage>
        <taxon>Bacteria</taxon>
        <taxon>Pseudomonadati</taxon>
        <taxon>Pseudomonadota</taxon>
        <taxon>Alphaproteobacteria</taxon>
        <taxon>Acetobacterales</taxon>
        <taxon>Roseomonadaceae</taxon>
        <taxon>Belnapia</taxon>
    </lineage>
</organism>
<comment type="caution">
    <text evidence="1">The sequence shown here is derived from an EMBL/GenBank/DDBJ whole genome shotgun (WGS) entry which is preliminary data.</text>
</comment>
<dbReference type="EMBL" id="JAETWB010000039">
    <property type="protein sequence ID" value="MBL6081878.1"/>
    <property type="molecule type" value="Genomic_DNA"/>
</dbReference>
<evidence type="ECO:0000313" key="2">
    <source>
        <dbReference type="Proteomes" id="UP000660885"/>
    </source>
</evidence>
<gene>
    <name evidence="1" type="ORF">JMJ56_28235</name>
</gene>
<dbReference type="RefSeq" id="WP_202835090.1">
    <property type="nucleotide sequence ID" value="NZ_JAETWB010000039.1"/>
</dbReference>